<proteinExistence type="predicted"/>
<dbReference type="RefSeq" id="XP_016502945.1">
    <property type="nucleotide sequence ID" value="XM_016647459.1"/>
</dbReference>
<accession>A0A1S4CPF6</accession>
<gene>
    <name evidence="4" type="primary">LOC107821069</name>
</gene>
<dbReference type="PANTHER" id="PTHR10627:SF74">
    <property type="entry name" value="OS08G0526500 PROTEIN"/>
    <property type="match status" value="1"/>
</dbReference>
<keyword evidence="1" id="KW-0677">Repeat</keyword>
<evidence type="ECO:0000256" key="2">
    <source>
        <dbReference type="SAM" id="Phobius"/>
    </source>
</evidence>
<reference evidence="4" key="1">
    <citation type="submission" date="2025-08" db="UniProtKB">
        <authorList>
            <consortium name="RefSeq"/>
        </authorList>
    </citation>
    <scope>IDENTIFICATION</scope>
</reference>
<keyword evidence="2" id="KW-1133">Transmembrane helix</keyword>
<organism evidence="4">
    <name type="scientific">Nicotiana tabacum</name>
    <name type="common">Common tobacco</name>
    <dbReference type="NCBI Taxonomy" id="4097"/>
    <lineage>
        <taxon>Eukaryota</taxon>
        <taxon>Viridiplantae</taxon>
        <taxon>Streptophyta</taxon>
        <taxon>Embryophyta</taxon>
        <taxon>Tracheophyta</taxon>
        <taxon>Spermatophyta</taxon>
        <taxon>Magnoliopsida</taxon>
        <taxon>eudicotyledons</taxon>
        <taxon>Gunneridae</taxon>
        <taxon>Pentapetalae</taxon>
        <taxon>asterids</taxon>
        <taxon>lamiids</taxon>
        <taxon>Solanales</taxon>
        <taxon>Solanaceae</taxon>
        <taxon>Nicotianoideae</taxon>
        <taxon>Nicotianeae</taxon>
        <taxon>Nicotiana</taxon>
    </lineage>
</organism>
<dbReference type="PROSITE" id="PS50105">
    <property type="entry name" value="SAM_DOMAIN"/>
    <property type="match status" value="1"/>
</dbReference>
<keyword evidence="2" id="KW-0472">Membrane</keyword>
<dbReference type="FunFam" id="1.10.150.50:FF:000054">
    <property type="entry name" value="Sterile alpha motif domain-containing protein"/>
    <property type="match status" value="1"/>
</dbReference>
<protein>
    <recommendedName>
        <fullName evidence="3">SAM domain-containing protein</fullName>
    </recommendedName>
</protein>
<dbReference type="STRING" id="4097.A0A1S4CPF6"/>
<dbReference type="AlphaFoldDB" id="A0A1S4CPF6"/>
<dbReference type="SUPFAM" id="SSF47769">
    <property type="entry name" value="SAM/Pointed domain"/>
    <property type="match status" value="1"/>
</dbReference>
<dbReference type="Gene3D" id="1.10.150.50">
    <property type="entry name" value="Transcription Factor, Ets-1"/>
    <property type="match status" value="1"/>
</dbReference>
<dbReference type="SMR" id="A0A1S4CPF6"/>
<feature type="domain" description="SAM" evidence="3">
    <location>
        <begin position="64"/>
        <end position="124"/>
    </location>
</feature>
<dbReference type="PANTHER" id="PTHR10627">
    <property type="entry name" value="SCP160"/>
    <property type="match status" value="1"/>
</dbReference>
<evidence type="ECO:0000259" key="3">
    <source>
        <dbReference type="PROSITE" id="PS50105"/>
    </source>
</evidence>
<dbReference type="CDD" id="cd09487">
    <property type="entry name" value="SAM_superfamily"/>
    <property type="match status" value="1"/>
</dbReference>
<dbReference type="Pfam" id="PF00536">
    <property type="entry name" value="SAM_1"/>
    <property type="match status" value="1"/>
</dbReference>
<sequence>MFNSFCIKSNTVALAMLTAYLVLFGSFPLCYQQYHRVKNSRQLVLCPSEVSDMRLLCYIYFFLLQVESVDSFLQSLGLEKYTVTFQAEEVDMAALLHMTDEDFKAMGIPMGPRKKILLALESKV</sequence>
<feature type="transmembrane region" description="Helical" evidence="2">
    <location>
        <begin position="12"/>
        <end position="31"/>
    </location>
</feature>
<evidence type="ECO:0000256" key="1">
    <source>
        <dbReference type="ARBA" id="ARBA00022737"/>
    </source>
</evidence>
<dbReference type="KEGG" id="nta:107821069"/>
<dbReference type="InterPro" id="IPR013761">
    <property type="entry name" value="SAM/pointed_sf"/>
</dbReference>
<dbReference type="SMART" id="SM00454">
    <property type="entry name" value="SAM"/>
    <property type="match status" value="1"/>
</dbReference>
<dbReference type="PaxDb" id="4097-A0A1S4CPF6"/>
<keyword evidence="2" id="KW-0812">Transmembrane</keyword>
<dbReference type="InterPro" id="IPR001660">
    <property type="entry name" value="SAM"/>
</dbReference>
<dbReference type="OrthoDB" id="76949at2759"/>
<evidence type="ECO:0000313" key="4">
    <source>
        <dbReference type="RefSeq" id="XP_016502945.1"/>
    </source>
</evidence>
<name>A0A1S4CPF6_TOBAC</name>